<evidence type="ECO:0000313" key="2">
    <source>
        <dbReference type="EMBL" id="NUB43228.1"/>
    </source>
</evidence>
<keyword evidence="3" id="KW-1185">Reference proteome</keyword>
<sequence length="164" mass="17467">MRALLVFALLIAAGAAEARNVRETHFENPSQPSDRCFDRVYSRDHMRKHPQQTVTRLTVILSETPGPRGGAVLDLFAELKNGMGGQSNFAKVICAPLGSVLDCTPADGSAGGVTVQAAKGGALLVSLKWQGLIFDNPEGGMWVQGDAGDDRQFLVPNVAPEACY</sequence>
<protein>
    <submittedName>
        <fullName evidence="2">Uncharacterized protein</fullName>
    </submittedName>
</protein>
<dbReference type="Proteomes" id="UP000484076">
    <property type="component" value="Unassembled WGS sequence"/>
</dbReference>
<feature type="chain" id="PRO_5036503237" evidence="1">
    <location>
        <begin position="19"/>
        <end position="164"/>
    </location>
</feature>
<accession>A0A8X8GWM6</accession>
<feature type="signal peptide" evidence="1">
    <location>
        <begin position="1"/>
        <end position="18"/>
    </location>
</feature>
<name>A0A8X8GWM6_9RHOB</name>
<dbReference type="RefSeq" id="WP_152823891.1">
    <property type="nucleotide sequence ID" value="NZ_WHUT02000001.1"/>
</dbReference>
<reference evidence="2" key="1">
    <citation type="submission" date="2020-05" db="EMBL/GenBank/DDBJ databases">
        <title>Fertoebacter nigrum gen. nov., sp. nov., a new member of the family Rhodobacteraceae.</title>
        <authorList>
            <person name="Szuroczki S."/>
            <person name="Abbaszade G."/>
            <person name="Buni D."/>
            <person name="Schumann P."/>
            <person name="Toth E."/>
        </authorList>
    </citation>
    <scope>NUCLEOTIDE SEQUENCE</scope>
    <source>
        <strain evidence="2">RG-N-1a</strain>
    </source>
</reference>
<proteinExistence type="predicted"/>
<gene>
    <name evidence="2" type="ORF">GEU84_002430</name>
</gene>
<evidence type="ECO:0000313" key="3">
    <source>
        <dbReference type="Proteomes" id="UP000484076"/>
    </source>
</evidence>
<comment type="caution">
    <text evidence="2">The sequence shown here is derived from an EMBL/GenBank/DDBJ whole genome shotgun (WGS) entry which is preliminary data.</text>
</comment>
<evidence type="ECO:0000256" key="1">
    <source>
        <dbReference type="SAM" id="SignalP"/>
    </source>
</evidence>
<organism evidence="2 3">
    <name type="scientific">Fertoeibacter niger</name>
    <dbReference type="NCBI Taxonomy" id="2656921"/>
    <lineage>
        <taxon>Bacteria</taxon>
        <taxon>Pseudomonadati</taxon>
        <taxon>Pseudomonadota</taxon>
        <taxon>Alphaproteobacteria</taxon>
        <taxon>Rhodobacterales</taxon>
        <taxon>Paracoccaceae</taxon>
        <taxon>Fertoeibacter</taxon>
    </lineage>
</organism>
<dbReference type="AlphaFoldDB" id="A0A8X8GWM6"/>
<keyword evidence="1" id="KW-0732">Signal</keyword>
<dbReference type="EMBL" id="WHUT02000001">
    <property type="protein sequence ID" value="NUB43228.1"/>
    <property type="molecule type" value="Genomic_DNA"/>
</dbReference>